<name>A0ABX2MY92_9SPHN</name>
<sequence length="80" mass="9349">MHYVCYLQSVAFPDQYYTGLTNDVQARLAEHNAGKSRYTAKFKPWMLLSFHYFVSEETALAFEKYLKTGSGRALARKQFR</sequence>
<evidence type="ECO:0000259" key="1">
    <source>
        <dbReference type="PROSITE" id="PS50164"/>
    </source>
</evidence>
<dbReference type="Pfam" id="PF01541">
    <property type="entry name" value="GIY-YIG"/>
    <property type="match status" value="1"/>
</dbReference>
<feature type="domain" description="GIY-YIG" evidence="1">
    <location>
        <begin position="1"/>
        <end position="76"/>
    </location>
</feature>
<dbReference type="EMBL" id="JABWMH010000001">
    <property type="protein sequence ID" value="NVD26418.1"/>
    <property type="molecule type" value="Genomic_DNA"/>
</dbReference>
<dbReference type="Proteomes" id="UP000652427">
    <property type="component" value="Unassembled WGS sequence"/>
</dbReference>
<protein>
    <submittedName>
        <fullName evidence="2">GIY-YIG nuclease family protein</fullName>
    </submittedName>
</protein>
<evidence type="ECO:0000313" key="2">
    <source>
        <dbReference type="EMBL" id="NVD26418.1"/>
    </source>
</evidence>
<proteinExistence type="predicted"/>
<evidence type="ECO:0000313" key="3">
    <source>
        <dbReference type="Proteomes" id="UP000652427"/>
    </source>
</evidence>
<accession>A0ABX2MY92</accession>
<comment type="caution">
    <text evidence="2">The sequence shown here is derived from an EMBL/GenBank/DDBJ whole genome shotgun (WGS) entry which is preliminary data.</text>
</comment>
<dbReference type="Gene3D" id="3.40.1440.10">
    <property type="entry name" value="GIY-YIG endonuclease"/>
    <property type="match status" value="1"/>
</dbReference>
<organism evidence="2 3">
    <name type="scientific">Parasphingorhabdus flavimaris</name>
    <dbReference type="NCBI Taxonomy" id="266812"/>
    <lineage>
        <taxon>Bacteria</taxon>
        <taxon>Pseudomonadati</taxon>
        <taxon>Pseudomonadota</taxon>
        <taxon>Alphaproteobacteria</taxon>
        <taxon>Sphingomonadales</taxon>
        <taxon>Sphingomonadaceae</taxon>
        <taxon>Parasphingorhabdus</taxon>
    </lineage>
</organism>
<gene>
    <name evidence="2" type="ORF">HUO14_00715</name>
</gene>
<dbReference type="SUPFAM" id="SSF82771">
    <property type="entry name" value="GIY-YIG endonuclease"/>
    <property type="match status" value="1"/>
</dbReference>
<dbReference type="InterPro" id="IPR000305">
    <property type="entry name" value="GIY-YIG_endonuc"/>
</dbReference>
<dbReference type="PROSITE" id="PS50164">
    <property type="entry name" value="GIY_YIG"/>
    <property type="match status" value="1"/>
</dbReference>
<dbReference type="InterPro" id="IPR035901">
    <property type="entry name" value="GIY-YIG_endonuc_sf"/>
</dbReference>
<dbReference type="CDD" id="cd10449">
    <property type="entry name" value="GIY-YIG_SLX1_like"/>
    <property type="match status" value="1"/>
</dbReference>
<reference evidence="2 3" key="1">
    <citation type="submission" date="2020-06" db="EMBL/GenBank/DDBJ databases">
        <authorList>
            <person name="Kim S.-J."/>
            <person name="Park S.-J."/>
        </authorList>
    </citation>
    <scope>NUCLEOTIDE SEQUENCE [LARGE SCALE GENOMIC DNA]</scope>
    <source>
        <strain evidence="2 3">SW-151</strain>
    </source>
</reference>
<keyword evidence="3" id="KW-1185">Reference proteome</keyword>